<evidence type="ECO:0000313" key="3">
    <source>
        <dbReference type="Proteomes" id="UP000476055"/>
    </source>
</evidence>
<dbReference type="EMBL" id="VUMU01000008">
    <property type="protein sequence ID" value="MST58220.1"/>
    <property type="molecule type" value="Genomic_DNA"/>
</dbReference>
<keyword evidence="1" id="KW-1133">Transmembrane helix</keyword>
<accession>A0A6L5YJV8</accession>
<gene>
    <name evidence="2" type="ORF">FYJ59_08210</name>
</gene>
<reference evidence="2 3" key="1">
    <citation type="submission" date="2019-08" db="EMBL/GenBank/DDBJ databases">
        <title>In-depth cultivation of the pig gut microbiome towards novel bacterial diversity and tailored functional studies.</title>
        <authorList>
            <person name="Wylensek D."/>
            <person name="Hitch T.C.A."/>
            <person name="Clavel T."/>
        </authorList>
    </citation>
    <scope>NUCLEOTIDE SEQUENCE [LARGE SCALE GENOMIC DNA]</scope>
    <source>
        <strain evidence="2 3">WCA3-601-WT-6H</strain>
    </source>
</reference>
<sequence>MEDRAATKKAIIAGYIITVILMIAIAFTLFCYVTVIPDLCNPGVVPVPIMAVLGRLGFPWLTYVFVALMTLAVLTSAAGLANAGCVRFNKLFSFIENQQLRRAVITVILLGIAAFGASFGMKALLQKGTSIIGYIGILTLVIPAYTIVRSKTKKDH</sequence>
<keyword evidence="3" id="KW-1185">Reference proteome</keyword>
<keyword evidence="1" id="KW-0812">Transmembrane</keyword>
<protein>
    <submittedName>
        <fullName evidence="2">Uncharacterized protein</fullName>
    </submittedName>
</protein>
<feature type="transmembrane region" description="Helical" evidence="1">
    <location>
        <begin position="131"/>
        <end position="148"/>
    </location>
</feature>
<comment type="caution">
    <text evidence="2">The sequence shown here is derived from an EMBL/GenBank/DDBJ whole genome shotgun (WGS) entry which is preliminary data.</text>
</comment>
<name>A0A6L5YJV8_9FIRM</name>
<evidence type="ECO:0000256" key="1">
    <source>
        <dbReference type="SAM" id="Phobius"/>
    </source>
</evidence>
<proteinExistence type="predicted"/>
<organism evidence="2 3">
    <name type="scientific">Waltera intestinalis</name>
    <dbReference type="NCBI Taxonomy" id="2606635"/>
    <lineage>
        <taxon>Bacteria</taxon>
        <taxon>Bacillati</taxon>
        <taxon>Bacillota</taxon>
        <taxon>Clostridia</taxon>
        <taxon>Lachnospirales</taxon>
        <taxon>Lachnospiraceae</taxon>
        <taxon>Waltera</taxon>
    </lineage>
</organism>
<dbReference type="Proteomes" id="UP000476055">
    <property type="component" value="Unassembled WGS sequence"/>
</dbReference>
<feature type="transmembrane region" description="Helical" evidence="1">
    <location>
        <begin position="12"/>
        <end position="35"/>
    </location>
</feature>
<feature type="transmembrane region" description="Helical" evidence="1">
    <location>
        <begin position="60"/>
        <end position="82"/>
    </location>
</feature>
<feature type="transmembrane region" description="Helical" evidence="1">
    <location>
        <begin position="103"/>
        <end position="125"/>
    </location>
</feature>
<dbReference type="AlphaFoldDB" id="A0A6L5YJV8"/>
<dbReference type="RefSeq" id="WP_154496394.1">
    <property type="nucleotide sequence ID" value="NZ_VUMU01000008.1"/>
</dbReference>
<keyword evidence="1" id="KW-0472">Membrane</keyword>
<evidence type="ECO:0000313" key="2">
    <source>
        <dbReference type="EMBL" id="MST58220.1"/>
    </source>
</evidence>